<dbReference type="STRING" id="1434232.MAIT1_01017"/>
<dbReference type="InterPro" id="IPR002850">
    <property type="entry name" value="PIN_toxin-like"/>
</dbReference>
<dbReference type="Gene3D" id="3.40.50.1010">
    <property type="entry name" value="5'-nuclease"/>
    <property type="match status" value="1"/>
</dbReference>
<dbReference type="AlphaFoldDB" id="A0A1Y2K3L6"/>
<dbReference type="SMART" id="SM00670">
    <property type="entry name" value="PINc"/>
    <property type="match status" value="1"/>
</dbReference>
<comment type="caution">
    <text evidence="2">The sequence shown here is derived from an EMBL/GenBank/DDBJ whole genome shotgun (WGS) entry which is preliminary data.</text>
</comment>
<proteinExistence type="predicted"/>
<evidence type="ECO:0000313" key="3">
    <source>
        <dbReference type="Proteomes" id="UP000194003"/>
    </source>
</evidence>
<accession>A0A1Y2K3L6</accession>
<dbReference type="InterPro" id="IPR029060">
    <property type="entry name" value="PIN-like_dom_sf"/>
</dbReference>
<sequence length="135" mass="14948">MRVVVDTNVLISAALSSSSAPRQALDRVLHDGILLISDNCLEELAEKLHHPKLARYLDAAERDTLLRLIHRVAVRVVITEPVTACRDSKDDKFLELAVNGAAECLVTGDADLLVLHPFRGVQILSPRQFLDYPTQ</sequence>
<dbReference type="Pfam" id="PF13470">
    <property type="entry name" value="PIN_3"/>
    <property type="match status" value="1"/>
</dbReference>
<dbReference type="PANTHER" id="PTHR34610">
    <property type="entry name" value="SSL7007 PROTEIN"/>
    <property type="match status" value="1"/>
</dbReference>
<dbReference type="NCBIfam" id="TIGR00305">
    <property type="entry name" value="putative toxin-antitoxin system toxin component, PIN family"/>
    <property type="match status" value="1"/>
</dbReference>
<feature type="domain" description="PIN" evidence="1">
    <location>
        <begin position="1"/>
        <end position="114"/>
    </location>
</feature>
<dbReference type="RefSeq" id="WP_085442073.1">
    <property type="nucleotide sequence ID" value="NZ_LVJN01000019.1"/>
</dbReference>
<evidence type="ECO:0000313" key="2">
    <source>
        <dbReference type="EMBL" id="OSM03948.1"/>
    </source>
</evidence>
<name>A0A1Y2K3L6_9PROT</name>
<dbReference type="InterPro" id="IPR002716">
    <property type="entry name" value="PIN_dom"/>
</dbReference>
<gene>
    <name evidence="2" type="ORF">MAIT1_01017</name>
</gene>
<dbReference type="OrthoDB" id="9802272at2"/>
<protein>
    <submittedName>
        <fullName evidence="2">Putative twitching motility protein PilT</fullName>
    </submittedName>
</protein>
<reference evidence="2 3" key="1">
    <citation type="journal article" date="2016" name="BMC Genomics">
        <title>Combined genomic and structural analyses of a cultured magnetotactic bacterium reveals its niche adaptation to a dynamic environment.</title>
        <authorList>
            <person name="Araujo A.C."/>
            <person name="Morillo V."/>
            <person name="Cypriano J."/>
            <person name="Teixeira L.C."/>
            <person name="Leao P."/>
            <person name="Lyra S."/>
            <person name="Almeida L.G."/>
            <person name="Bazylinski D.A."/>
            <person name="Vasconcellos A.T."/>
            <person name="Abreu F."/>
            <person name="Lins U."/>
        </authorList>
    </citation>
    <scope>NUCLEOTIDE SEQUENCE [LARGE SCALE GENOMIC DNA]</scope>
    <source>
        <strain evidence="2 3">IT-1</strain>
    </source>
</reference>
<organism evidence="2 3">
    <name type="scientific">Magnetofaba australis IT-1</name>
    <dbReference type="NCBI Taxonomy" id="1434232"/>
    <lineage>
        <taxon>Bacteria</taxon>
        <taxon>Pseudomonadati</taxon>
        <taxon>Pseudomonadota</taxon>
        <taxon>Magnetococcia</taxon>
        <taxon>Magnetococcales</taxon>
        <taxon>Magnetococcaceae</taxon>
        <taxon>Magnetofaba</taxon>
    </lineage>
</organism>
<dbReference type="Proteomes" id="UP000194003">
    <property type="component" value="Unassembled WGS sequence"/>
</dbReference>
<dbReference type="EMBL" id="LVJN01000019">
    <property type="protein sequence ID" value="OSM03948.1"/>
    <property type="molecule type" value="Genomic_DNA"/>
</dbReference>
<keyword evidence="3" id="KW-1185">Reference proteome</keyword>
<evidence type="ECO:0000259" key="1">
    <source>
        <dbReference type="SMART" id="SM00670"/>
    </source>
</evidence>
<dbReference type="SUPFAM" id="SSF88723">
    <property type="entry name" value="PIN domain-like"/>
    <property type="match status" value="1"/>
</dbReference>
<dbReference type="PANTHER" id="PTHR34610:SF3">
    <property type="entry name" value="SSL7007 PROTEIN"/>
    <property type="match status" value="1"/>
</dbReference>